<feature type="transmembrane region" description="Helical" evidence="2">
    <location>
        <begin position="90"/>
        <end position="108"/>
    </location>
</feature>
<feature type="transmembrane region" description="Helical" evidence="2">
    <location>
        <begin position="27"/>
        <end position="44"/>
    </location>
</feature>
<evidence type="ECO:0000313" key="4">
    <source>
        <dbReference type="Proteomes" id="UP001500466"/>
    </source>
</evidence>
<dbReference type="EMBL" id="BAABHS010000056">
    <property type="protein sequence ID" value="GAA4995396.1"/>
    <property type="molecule type" value="Genomic_DNA"/>
</dbReference>
<proteinExistence type="predicted"/>
<accession>A0ABP9IFY9</accession>
<keyword evidence="2" id="KW-1133">Transmembrane helix</keyword>
<dbReference type="InterPro" id="IPR019051">
    <property type="entry name" value="Trp_biosyn_TM_oprn/chp"/>
</dbReference>
<protein>
    <submittedName>
        <fullName evidence="3">Uncharacterized protein</fullName>
    </submittedName>
</protein>
<sequence length="166" mass="16745">MTSPVYGAQHSSPPVAGGGQGHAQPSYIGMLGAALVLVGSFLPWVKLSTEGLSETVKGNDGDGIITLVAAIAAIVLFGVGVAMRKAAVSAAGALPGLVALVFAVLNMVDKERLPTQQAEDKGADSDTIKEVLQGLDLSNSYGIYVVLIGALVTVAGGVLAYLRGRG</sequence>
<organism evidence="3 4">
    <name type="scientific">Yinghuangia aomiensis</name>
    <dbReference type="NCBI Taxonomy" id="676205"/>
    <lineage>
        <taxon>Bacteria</taxon>
        <taxon>Bacillati</taxon>
        <taxon>Actinomycetota</taxon>
        <taxon>Actinomycetes</taxon>
        <taxon>Kitasatosporales</taxon>
        <taxon>Streptomycetaceae</taxon>
        <taxon>Yinghuangia</taxon>
    </lineage>
</organism>
<evidence type="ECO:0000256" key="2">
    <source>
        <dbReference type="SAM" id="Phobius"/>
    </source>
</evidence>
<dbReference type="Pfam" id="PF09534">
    <property type="entry name" value="Trp_oprn_chp"/>
    <property type="match status" value="1"/>
</dbReference>
<comment type="caution">
    <text evidence="3">The sequence shown here is derived from an EMBL/GenBank/DDBJ whole genome shotgun (WGS) entry which is preliminary data.</text>
</comment>
<keyword evidence="4" id="KW-1185">Reference proteome</keyword>
<keyword evidence="2" id="KW-0812">Transmembrane</keyword>
<feature type="region of interest" description="Disordered" evidence="1">
    <location>
        <begin position="1"/>
        <end position="20"/>
    </location>
</feature>
<feature type="transmembrane region" description="Helical" evidence="2">
    <location>
        <begin position="64"/>
        <end position="83"/>
    </location>
</feature>
<feature type="transmembrane region" description="Helical" evidence="2">
    <location>
        <begin position="141"/>
        <end position="162"/>
    </location>
</feature>
<dbReference type="RefSeq" id="WP_345680860.1">
    <property type="nucleotide sequence ID" value="NZ_BAABHS010000056.1"/>
</dbReference>
<dbReference type="Proteomes" id="UP001500466">
    <property type="component" value="Unassembled WGS sequence"/>
</dbReference>
<name>A0ABP9IFY9_9ACTN</name>
<evidence type="ECO:0000313" key="3">
    <source>
        <dbReference type="EMBL" id="GAA4995396.1"/>
    </source>
</evidence>
<evidence type="ECO:0000256" key="1">
    <source>
        <dbReference type="SAM" id="MobiDB-lite"/>
    </source>
</evidence>
<reference evidence="4" key="1">
    <citation type="journal article" date="2019" name="Int. J. Syst. Evol. Microbiol.">
        <title>The Global Catalogue of Microorganisms (GCM) 10K type strain sequencing project: providing services to taxonomists for standard genome sequencing and annotation.</title>
        <authorList>
            <consortium name="The Broad Institute Genomics Platform"/>
            <consortium name="The Broad Institute Genome Sequencing Center for Infectious Disease"/>
            <person name="Wu L."/>
            <person name="Ma J."/>
        </authorList>
    </citation>
    <scope>NUCLEOTIDE SEQUENCE [LARGE SCALE GENOMIC DNA]</scope>
    <source>
        <strain evidence="4">JCM 17986</strain>
    </source>
</reference>
<gene>
    <name evidence="3" type="ORF">GCM10023205_80630</name>
</gene>
<keyword evidence="2" id="KW-0472">Membrane</keyword>